<organism evidence="1 2">
    <name type="scientific">Pseudomonas syringae pv. cerasicola</name>
    <dbReference type="NCBI Taxonomy" id="264451"/>
    <lineage>
        <taxon>Bacteria</taxon>
        <taxon>Pseudomonadati</taxon>
        <taxon>Pseudomonadota</taxon>
        <taxon>Gammaproteobacteria</taxon>
        <taxon>Pseudomonadales</taxon>
        <taxon>Pseudomonadaceae</taxon>
        <taxon>Pseudomonas</taxon>
        <taxon>Pseudomonas syringae</taxon>
    </lineage>
</organism>
<dbReference type="EMBL" id="LT985212">
    <property type="protein sequence ID" value="SPD89626.1"/>
    <property type="molecule type" value="Genomic_DNA"/>
</dbReference>
<name>A0A330JX47_PSESX</name>
<dbReference type="AlphaFoldDB" id="A0A330JX47"/>
<sequence length="80" mass="9088">MKTVALEQKSPSMWGFLLAGFERSGDLRLRPRCRTFALSGQVGNFPNTHVQTNISESLFNLRDGVTLGRTQLNDLFFERL</sequence>
<keyword evidence="1" id="KW-0614">Plasmid</keyword>
<geneLocation type="plasmid" evidence="2">
    <name>pp3</name>
</geneLocation>
<protein>
    <submittedName>
        <fullName evidence="1">Uncharacterized protein</fullName>
    </submittedName>
</protein>
<dbReference type="Proteomes" id="UP000305348">
    <property type="component" value="Plasmid PP3"/>
</dbReference>
<gene>
    <name evidence="1" type="ORF">PSCFBP6110_P300096</name>
</gene>
<evidence type="ECO:0000313" key="1">
    <source>
        <dbReference type="EMBL" id="SPD89626.1"/>
    </source>
</evidence>
<accession>A0A330JX47</accession>
<reference evidence="2" key="1">
    <citation type="submission" date="2018-02" db="EMBL/GenBank/DDBJ databases">
        <authorList>
            <person name="Blom J."/>
        </authorList>
    </citation>
    <scope>NUCLEOTIDE SEQUENCE [LARGE SCALE GENOMIC DNA]</scope>
    <source>
        <strain evidence="2">CFBP 6110</strain>
        <plasmid evidence="2">pp3</plasmid>
    </source>
</reference>
<proteinExistence type="predicted"/>
<evidence type="ECO:0000313" key="2">
    <source>
        <dbReference type="Proteomes" id="UP000305348"/>
    </source>
</evidence>